<name>A0AA35X8P7_GEOBA</name>
<dbReference type="EMBL" id="CASHTH010003726">
    <property type="protein sequence ID" value="CAI8048384.1"/>
    <property type="molecule type" value="Genomic_DNA"/>
</dbReference>
<keyword evidence="1" id="KW-0808">Transferase</keyword>
<dbReference type="PANTHER" id="PTHR15827">
    <property type="entry name" value="CYCLIN-DEPENDENT KINASE 2-INTERACTING PROTEIN"/>
    <property type="match status" value="1"/>
</dbReference>
<dbReference type="InterPro" id="IPR023250">
    <property type="entry name" value="Cyclin-dep_Kinase_2_interact"/>
</dbReference>
<proteinExistence type="predicted"/>
<dbReference type="PRINTS" id="PR02040">
    <property type="entry name" value="CDK2IP"/>
</dbReference>
<evidence type="ECO:0000313" key="2">
    <source>
        <dbReference type="Proteomes" id="UP001174909"/>
    </source>
</evidence>
<keyword evidence="2" id="KW-1185">Reference proteome</keyword>
<evidence type="ECO:0000313" key="1">
    <source>
        <dbReference type="EMBL" id="CAI8048384.1"/>
    </source>
</evidence>
<accession>A0AA35X8P7</accession>
<comment type="caution">
    <text evidence="1">The sequence shown here is derived from an EMBL/GenBank/DDBJ whole genome shotgun (WGS) entry which is preliminary data.</text>
</comment>
<reference evidence="1" key="1">
    <citation type="submission" date="2023-03" db="EMBL/GenBank/DDBJ databases">
        <authorList>
            <person name="Steffen K."/>
            <person name="Cardenas P."/>
        </authorList>
    </citation>
    <scope>NUCLEOTIDE SEQUENCE</scope>
</reference>
<keyword evidence="1" id="KW-0418">Kinase</keyword>
<organism evidence="1 2">
    <name type="scientific">Geodia barretti</name>
    <name type="common">Barrett's horny sponge</name>
    <dbReference type="NCBI Taxonomy" id="519541"/>
    <lineage>
        <taxon>Eukaryota</taxon>
        <taxon>Metazoa</taxon>
        <taxon>Porifera</taxon>
        <taxon>Demospongiae</taxon>
        <taxon>Heteroscleromorpha</taxon>
        <taxon>Tetractinellida</taxon>
        <taxon>Astrophorina</taxon>
        <taxon>Geodiidae</taxon>
        <taxon>Geodia</taxon>
    </lineage>
</organism>
<protein>
    <submittedName>
        <fullName evidence="1">Cyclin-dependent kinase 2-interacting protein</fullName>
    </submittedName>
</protein>
<dbReference type="AlphaFoldDB" id="A0AA35X8P7"/>
<dbReference type="GO" id="GO:0016301">
    <property type="term" value="F:kinase activity"/>
    <property type="evidence" value="ECO:0007669"/>
    <property type="project" value="UniProtKB-KW"/>
</dbReference>
<gene>
    <name evidence="1" type="ORF">GBAR_LOCUS26695</name>
</gene>
<sequence>MAADSLVVHRVKECCVRLHSCVQKWQQLSSRGLDVASKLVQTVMQNKYMESESSFGVLQGDSTLPSVLEGKLMVERERLYSQLVDVKDKMLVVVQEMGRLTGSVSGAVELLLCQGQDPSLPLFNTLPASVYSEYFTDLFQAYSQDTCAKESVVGDITRQGDKDILTVYLMCWLHQPYVTTQCTDKLEALLLDSGLRT</sequence>
<dbReference type="Proteomes" id="UP001174909">
    <property type="component" value="Unassembled WGS sequence"/>
</dbReference>
<dbReference type="PANTHER" id="PTHR15827:SF2">
    <property type="entry name" value="CYCLIN-DEPENDENT KINASE 2-INTERACTING PROTEIN"/>
    <property type="match status" value="1"/>
</dbReference>